<dbReference type="EMBL" id="CP144530">
    <property type="protein sequence ID" value="WWC58414.1"/>
    <property type="molecule type" value="Genomic_DNA"/>
</dbReference>
<dbReference type="AlphaFoldDB" id="A0AAJ8ME48"/>
<dbReference type="InterPro" id="IPR020588">
    <property type="entry name" value="RecA_ATP-bd"/>
</dbReference>
<dbReference type="GO" id="GO:0000724">
    <property type="term" value="P:double-strand break repair via homologous recombination"/>
    <property type="evidence" value="ECO:0007669"/>
    <property type="project" value="TreeGrafter"/>
</dbReference>
<dbReference type="GO" id="GO:0000723">
    <property type="term" value="P:telomere maintenance"/>
    <property type="evidence" value="ECO:0007669"/>
    <property type="project" value="TreeGrafter"/>
</dbReference>
<dbReference type="PANTHER" id="PTHR46457:SF1">
    <property type="entry name" value="DNA REPAIR PROTEIN RAD51 HOMOLOG 4"/>
    <property type="match status" value="1"/>
</dbReference>
<evidence type="ECO:0000256" key="1">
    <source>
        <dbReference type="ARBA" id="ARBA00004123"/>
    </source>
</evidence>
<dbReference type="RefSeq" id="XP_065824300.1">
    <property type="nucleotide sequence ID" value="XM_065968228.1"/>
</dbReference>
<organism evidence="4 5">
    <name type="scientific">Kwoniella dejecticola CBS 10117</name>
    <dbReference type="NCBI Taxonomy" id="1296121"/>
    <lineage>
        <taxon>Eukaryota</taxon>
        <taxon>Fungi</taxon>
        <taxon>Dikarya</taxon>
        <taxon>Basidiomycota</taxon>
        <taxon>Agaricomycotina</taxon>
        <taxon>Tremellomycetes</taxon>
        <taxon>Tremellales</taxon>
        <taxon>Cryptococcaceae</taxon>
        <taxon>Kwoniella</taxon>
    </lineage>
</organism>
<dbReference type="GO" id="GO:0007131">
    <property type="term" value="P:reciprocal meiotic recombination"/>
    <property type="evidence" value="ECO:0007669"/>
    <property type="project" value="TreeGrafter"/>
</dbReference>
<evidence type="ECO:0000256" key="2">
    <source>
        <dbReference type="ARBA" id="ARBA00023242"/>
    </source>
</evidence>
<dbReference type="GO" id="GO:0005524">
    <property type="term" value="F:ATP binding"/>
    <property type="evidence" value="ECO:0007669"/>
    <property type="project" value="InterPro"/>
</dbReference>
<dbReference type="GO" id="GO:0005657">
    <property type="term" value="C:replication fork"/>
    <property type="evidence" value="ECO:0007669"/>
    <property type="project" value="TreeGrafter"/>
</dbReference>
<dbReference type="GeneID" id="28964657"/>
<keyword evidence="2" id="KW-0539">Nucleus</keyword>
<dbReference type="InterPro" id="IPR027417">
    <property type="entry name" value="P-loop_NTPase"/>
</dbReference>
<dbReference type="GO" id="GO:0140664">
    <property type="term" value="F:ATP-dependent DNA damage sensor activity"/>
    <property type="evidence" value="ECO:0007669"/>
    <property type="project" value="InterPro"/>
</dbReference>
<evidence type="ECO:0000259" key="3">
    <source>
        <dbReference type="PROSITE" id="PS50162"/>
    </source>
</evidence>
<dbReference type="SUPFAM" id="SSF52540">
    <property type="entry name" value="P-loop containing nucleoside triphosphate hydrolases"/>
    <property type="match status" value="1"/>
</dbReference>
<dbReference type="PANTHER" id="PTHR46457">
    <property type="entry name" value="DNA REPAIR PROTEIN RAD51 HOMOLOG 4"/>
    <property type="match status" value="1"/>
</dbReference>
<proteinExistence type="predicted"/>
<dbReference type="InterPro" id="IPR051988">
    <property type="entry name" value="HRR_RAD51_Paralog"/>
</dbReference>
<comment type="subcellular location">
    <subcellularLocation>
        <location evidence="1">Nucleus</location>
    </subcellularLocation>
</comment>
<name>A0AAJ8ME48_9TREE</name>
<evidence type="ECO:0000313" key="4">
    <source>
        <dbReference type="EMBL" id="WWC58414.1"/>
    </source>
</evidence>
<sequence>MLLKRLSGSLPPKLANLIPDLEAAGIKTTESLIFTAPSTILNDVPIFSTVQLEYLVSECIRLTTSSAISGDIIPMDELEWSGFGVQSLDDLFEGWDGVGLIELAGPEKVGKSLLALHAAIRVLIADEEAMCTWIDTEGSFSPERAKQILEVMRVDEPNHVLRRIVVVNALKLEDLFEAVAQLKESVDNSSSSSSRTRVLVVDTIITHFKDRLRSDSAQGHAELISLMDDIAEMTYSENMLTLIINSTAWLQTSNPQSSFNRTEIYPRLGSSFTFTTDDTLLLQNTGHVFSMMDHVEKNRMINDIGLRALVEVIRSRISPTGIWGVFETDGVKLFDVLPPHEVDERSTRISAGLPTGPYRPIIGSLAQTLIP</sequence>
<dbReference type="PROSITE" id="PS50162">
    <property type="entry name" value="RECA_2"/>
    <property type="match status" value="1"/>
</dbReference>
<dbReference type="Pfam" id="PF08423">
    <property type="entry name" value="Rad51"/>
    <property type="match status" value="1"/>
</dbReference>
<dbReference type="GO" id="GO:0042148">
    <property type="term" value="P:DNA strand invasion"/>
    <property type="evidence" value="ECO:0007669"/>
    <property type="project" value="TreeGrafter"/>
</dbReference>
<dbReference type="Proteomes" id="UP000078595">
    <property type="component" value="Chromosome 1"/>
</dbReference>
<protein>
    <recommendedName>
        <fullName evidence="3">RecA family profile 1 domain-containing protein</fullName>
    </recommendedName>
</protein>
<reference evidence="4" key="2">
    <citation type="submission" date="2024-02" db="EMBL/GenBank/DDBJ databases">
        <title>Comparative genomics of Cryptococcus and Kwoniella reveals pathogenesis evolution and contrasting modes of karyotype evolution via chromosome fusion or intercentromeric recombination.</title>
        <authorList>
            <person name="Coelho M.A."/>
            <person name="David-Palma M."/>
            <person name="Shea T."/>
            <person name="Bowers K."/>
            <person name="McGinley-Smith S."/>
            <person name="Mohammad A.W."/>
            <person name="Gnirke A."/>
            <person name="Yurkov A.M."/>
            <person name="Nowrousian M."/>
            <person name="Sun S."/>
            <person name="Cuomo C.A."/>
            <person name="Heitman J."/>
        </authorList>
    </citation>
    <scope>NUCLEOTIDE SEQUENCE</scope>
    <source>
        <strain evidence="4">CBS 10117</strain>
    </source>
</reference>
<gene>
    <name evidence="4" type="ORF">I303_100954</name>
</gene>
<dbReference type="KEGG" id="kdj:28964657"/>
<feature type="domain" description="RecA family profile 1" evidence="3">
    <location>
        <begin position="77"/>
        <end position="247"/>
    </location>
</feature>
<reference evidence="4" key="1">
    <citation type="submission" date="2013-07" db="EMBL/GenBank/DDBJ databases">
        <authorList>
            <consortium name="The Broad Institute Genome Sequencing Platform"/>
            <person name="Cuomo C."/>
            <person name="Litvintseva A."/>
            <person name="Chen Y."/>
            <person name="Heitman J."/>
            <person name="Sun S."/>
            <person name="Springer D."/>
            <person name="Dromer F."/>
            <person name="Young S.K."/>
            <person name="Zeng Q."/>
            <person name="Gargeya S."/>
            <person name="Fitzgerald M."/>
            <person name="Abouelleil A."/>
            <person name="Alvarado L."/>
            <person name="Berlin A.M."/>
            <person name="Chapman S.B."/>
            <person name="Dewar J."/>
            <person name="Goldberg J."/>
            <person name="Griggs A."/>
            <person name="Gujja S."/>
            <person name="Hansen M."/>
            <person name="Howarth C."/>
            <person name="Imamovic A."/>
            <person name="Larimer J."/>
            <person name="McCowan C."/>
            <person name="Murphy C."/>
            <person name="Pearson M."/>
            <person name="Priest M."/>
            <person name="Roberts A."/>
            <person name="Saif S."/>
            <person name="Shea T."/>
            <person name="Sykes S."/>
            <person name="Wortman J."/>
            <person name="Nusbaum C."/>
            <person name="Birren B."/>
        </authorList>
    </citation>
    <scope>NUCLEOTIDE SEQUENCE</scope>
    <source>
        <strain evidence="4">CBS 10117</strain>
    </source>
</reference>
<dbReference type="Gene3D" id="3.40.50.300">
    <property type="entry name" value="P-loop containing nucleotide triphosphate hydrolases"/>
    <property type="match status" value="1"/>
</dbReference>
<dbReference type="GO" id="GO:0003697">
    <property type="term" value="F:single-stranded DNA binding"/>
    <property type="evidence" value="ECO:0007669"/>
    <property type="project" value="TreeGrafter"/>
</dbReference>
<keyword evidence="5" id="KW-1185">Reference proteome</keyword>
<dbReference type="GO" id="GO:0005815">
    <property type="term" value="C:microtubule organizing center"/>
    <property type="evidence" value="ECO:0007669"/>
    <property type="project" value="TreeGrafter"/>
</dbReference>
<accession>A0AAJ8ME48</accession>
<dbReference type="InterPro" id="IPR013632">
    <property type="entry name" value="Rad51_C"/>
</dbReference>
<dbReference type="GO" id="GO:0033063">
    <property type="term" value="C:Rad51B-Rad51C-Rad51D-XRCC2 complex"/>
    <property type="evidence" value="ECO:0007669"/>
    <property type="project" value="TreeGrafter"/>
</dbReference>
<dbReference type="GO" id="GO:0000400">
    <property type="term" value="F:four-way junction DNA binding"/>
    <property type="evidence" value="ECO:0007669"/>
    <property type="project" value="TreeGrafter"/>
</dbReference>
<evidence type="ECO:0000313" key="5">
    <source>
        <dbReference type="Proteomes" id="UP000078595"/>
    </source>
</evidence>